<feature type="region of interest" description="Disordered" evidence="5">
    <location>
        <begin position="1"/>
        <end position="25"/>
    </location>
</feature>
<name>S9QYG5_SCHOY</name>
<accession>S9QYG5</accession>
<dbReference type="OMA" id="FHRTSKW"/>
<dbReference type="PANTHER" id="PTHR21008">
    <property type="entry name" value="S-ADENOSYLMETHIONINE SENSOR UPSTREAM OF MTORC1-RELATED"/>
    <property type="match status" value="1"/>
</dbReference>
<evidence type="ECO:0000256" key="2">
    <source>
        <dbReference type="ARBA" id="ARBA00022679"/>
    </source>
</evidence>
<feature type="binding site" evidence="4">
    <location>
        <position position="133"/>
    </location>
    <ligand>
        <name>S-adenosyl-L-methionine</name>
        <dbReference type="ChEBI" id="CHEBI:59789"/>
    </ligand>
</feature>
<comment type="function">
    <text evidence="4">S-adenosyl-L-methionine-dependent methyltransferase that specifically methylates the N(1) position of an adenine present in helix 65 in 25S rRNA.</text>
</comment>
<evidence type="ECO:0000256" key="1">
    <source>
        <dbReference type="ARBA" id="ARBA00022603"/>
    </source>
</evidence>
<dbReference type="HAMAP" id="MF_03044">
    <property type="entry name" value="BMT2"/>
    <property type="match status" value="1"/>
</dbReference>
<evidence type="ECO:0000256" key="4">
    <source>
        <dbReference type="HAMAP-Rule" id="MF_03044"/>
    </source>
</evidence>
<dbReference type="GeneID" id="25030543"/>
<dbReference type="GO" id="GO:0016433">
    <property type="term" value="F:rRNA (adenine) methyltransferase activity"/>
    <property type="evidence" value="ECO:0007669"/>
    <property type="project" value="UniProtKB-UniRule"/>
</dbReference>
<evidence type="ECO:0000256" key="5">
    <source>
        <dbReference type="SAM" id="MobiDB-lite"/>
    </source>
</evidence>
<dbReference type="VEuPathDB" id="FungiDB:SOCG_01563"/>
<dbReference type="Proteomes" id="UP000016088">
    <property type="component" value="Unassembled WGS sequence"/>
</dbReference>
<reference evidence="6 7" key="1">
    <citation type="journal article" date="2011" name="Science">
        <title>Comparative functional genomics of the fission yeasts.</title>
        <authorList>
            <person name="Rhind N."/>
            <person name="Chen Z."/>
            <person name="Yassour M."/>
            <person name="Thompson D.A."/>
            <person name="Haas B.J."/>
            <person name="Habib N."/>
            <person name="Wapinski I."/>
            <person name="Roy S."/>
            <person name="Lin M.F."/>
            <person name="Heiman D.I."/>
            <person name="Young S.K."/>
            <person name="Furuya K."/>
            <person name="Guo Y."/>
            <person name="Pidoux A."/>
            <person name="Chen H.M."/>
            <person name="Robbertse B."/>
            <person name="Goldberg J.M."/>
            <person name="Aoki K."/>
            <person name="Bayne E.H."/>
            <person name="Berlin A.M."/>
            <person name="Desjardins C.A."/>
            <person name="Dobbs E."/>
            <person name="Dukaj L."/>
            <person name="Fan L."/>
            <person name="FitzGerald M.G."/>
            <person name="French C."/>
            <person name="Gujja S."/>
            <person name="Hansen K."/>
            <person name="Keifenheim D."/>
            <person name="Levin J.Z."/>
            <person name="Mosher R.A."/>
            <person name="Mueller C.A."/>
            <person name="Pfiffner J."/>
            <person name="Priest M."/>
            <person name="Russ C."/>
            <person name="Smialowska A."/>
            <person name="Swoboda P."/>
            <person name="Sykes S.M."/>
            <person name="Vaughn M."/>
            <person name="Vengrova S."/>
            <person name="Yoder R."/>
            <person name="Zeng Q."/>
            <person name="Allshire R."/>
            <person name="Baulcombe D."/>
            <person name="Birren B.W."/>
            <person name="Brown W."/>
            <person name="Ekwall K."/>
            <person name="Kellis M."/>
            <person name="Leatherwood J."/>
            <person name="Levin H."/>
            <person name="Margalit H."/>
            <person name="Martienssen R."/>
            <person name="Nieduszynski C.A."/>
            <person name="Spatafora J.W."/>
            <person name="Friedman N."/>
            <person name="Dalgaard J.Z."/>
            <person name="Baumann P."/>
            <person name="Niki H."/>
            <person name="Regev A."/>
            <person name="Nusbaum C."/>
        </authorList>
    </citation>
    <scope>NUCLEOTIDE SEQUENCE [LARGE SCALE GENOMIC DNA]</scope>
    <source>
        <strain evidence="7">yFS286</strain>
    </source>
</reference>
<keyword evidence="3 4" id="KW-0949">S-adenosyl-L-methionine</keyword>
<comment type="similarity">
    <text evidence="4">Belongs to the BMT2 family.</text>
</comment>
<sequence length="273" mass="30967">MRRPVSVKDRVAKKKQAHPPKGLKGNKLIRHYHNLLKEKARLTATQASAQQIQHVEQQLEAIGIDAYQKASQNGQNSQKGGDSSKILVEWIRADPSFYPKHPNNRPQQILEIGSVSVDNKCSTCGLFSVTRIDLHSSHPLIQEQDVLTRSPKEGQFHGISCSLVLNFAPPNTRAQILWKCTQLLLPPDPIHPPWFFFVIPAPCVTNSRYMDNATLHSIMHQFGFTVRHSSISKKIAYYLYAYDHPCTTNLSWKKKIVHDGPSRNNFFIPCLTN</sequence>
<comment type="subcellular location">
    <subcellularLocation>
        <location evidence="4">Nucleus</location>
        <location evidence="4">Nucleolus</location>
    </subcellularLocation>
</comment>
<evidence type="ECO:0000313" key="7">
    <source>
        <dbReference type="Proteomes" id="UP000016088"/>
    </source>
</evidence>
<evidence type="ECO:0000256" key="3">
    <source>
        <dbReference type="ARBA" id="ARBA00022691"/>
    </source>
</evidence>
<dbReference type="HOGENOM" id="CLU_041583_1_0_1"/>
<dbReference type="OrthoDB" id="5954793at2759"/>
<dbReference type="GO" id="GO:0005730">
    <property type="term" value="C:nucleolus"/>
    <property type="evidence" value="ECO:0007669"/>
    <property type="project" value="UniProtKB-SubCell"/>
</dbReference>
<gene>
    <name evidence="6" type="ORF">SOCG_01563</name>
</gene>
<proteinExistence type="inferred from homology"/>
<evidence type="ECO:0000313" key="6">
    <source>
        <dbReference type="EMBL" id="EPX71345.1"/>
    </source>
</evidence>
<organism evidence="6 7">
    <name type="scientific">Schizosaccharomyces octosporus (strain yFS286)</name>
    <name type="common">Fission yeast</name>
    <name type="synonym">Octosporomyces octosporus</name>
    <dbReference type="NCBI Taxonomy" id="483514"/>
    <lineage>
        <taxon>Eukaryota</taxon>
        <taxon>Fungi</taxon>
        <taxon>Dikarya</taxon>
        <taxon>Ascomycota</taxon>
        <taxon>Taphrinomycotina</taxon>
        <taxon>Schizosaccharomycetes</taxon>
        <taxon>Schizosaccharomycetales</taxon>
        <taxon>Schizosaccharomycetaceae</taxon>
        <taxon>Schizosaccharomyces</taxon>
    </lineage>
</organism>
<dbReference type="RefSeq" id="XP_013019970.1">
    <property type="nucleotide sequence ID" value="XM_013164516.1"/>
</dbReference>
<protein>
    <recommendedName>
        <fullName evidence="4">25S rRNA adenine-N(1) methyltransferase</fullName>
        <ecNumber evidence="4">2.1.1.-</ecNumber>
    </recommendedName>
</protein>
<dbReference type="AlphaFoldDB" id="S9QYG5"/>
<dbReference type="Pfam" id="PF11968">
    <property type="entry name" value="Bmt2"/>
    <property type="match status" value="1"/>
</dbReference>
<feature type="binding site" evidence="4">
    <location>
        <position position="113"/>
    </location>
    <ligand>
        <name>S-adenosyl-L-methionine</name>
        <dbReference type="ChEBI" id="CHEBI:59789"/>
    </ligand>
</feature>
<dbReference type="EMBL" id="KE503208">
    <property type="protein sequence ID" value="EPX71345.1"/>
    <property type="molecule type" value="Genomic_DNA"/>
</dbReference>
<keyword evidence="7" id="KW-1185">Reference proteome</keyword>
<feature type="compositionally biased region" description="Basic and acidic residues" evidence="5">
    <location>
        <begin position="1"/>
        <end position="10"/>
    </location>
</feature>
<keyword evidence="2 4" id="KW-0808">Transferase</keyword>
<keyword evidence="1 4" id="KW-0489">Methyltransferase</keyword>
<dbReference type="InterPro" id="IPR021867">
    <property type="entry name" value="Bmt2/SAMTOR"/>
</dbReference>
<dbReference type="EC" id="2.1.1.-" evidence="4"/>
<dbReference type="eggNOG" id="ENOG502R82D">
    <property type="taxonomic scope" value="Eukaryota"/>
</dbReference>
<dbReference type="PANTHER" id="PTHR21008:SF1">
    <property type="entry name" value="25S RRNA (ADENINE(2142)-N(1))-METHYLTRANSFERASE"/>
    <property type="match status" value="1"/>
</dbReference>
<keyword evidence="4" id="KW-0539">Nucleus</keyword>